<dbReference type="Pfam" id="PF07980">
    <property type="entry name" value="SusD_RagB"/>
    <property type="match status" value="1"/>
</dbReference>
<evidence type="ECO:0000259" key="7">
    <source>
        <dbReference type="Pfam" id="PF07980"/>
    </source>
</evidence>
<dbReference type="Pfam" id="PF14322">
    <property type="entry name" value="SusD-like_3"/>
    <property type="match status" value="1"/>
</dbReference>
<feature type="domain" description="SusD-like N-terminal" evidence="8">
    <location>
        <begin position="97"/>
        <end position="220"/>
    </location>
</feature>
<dbReference type="SUPFAM" id="SSF48452">
    <property type="entry name" value="TPR-like"/>
    <property type="match status" value="1"/>
</dbReference>
<keyword evidence="3 6" id="KW-0732">Signal</keyword>
<protein>
    <submittedName>
        <fullName evidence="9">RagB/SusD family nutrient uptake outer membrane protein</fullName>
    </submittedName>
</protein>
<dbReference type="EMBL" id="CP046566">
    <property type="protein sequence ID" value="QGW28860.1"/>
    <property type="molecule type" value="Genomic_DNA"/>
</dbReference>
<dbReference type="KEGG" id="fls:GLV81_12820"/>
<feature type="chain" id="PRO_5026132302" evidence="6">
    <location>
        <begin position="26"/>
        <end position="604"/>
    </location>
</feature>
<organism evidence="9 10">
    <name type="scientific">Phnomibacter ginsenosidimutans</name>
    <dbReference type="NCBI Taxonomy" id="2676868"/>
    <lineage>
        <taxon>Bacteria</taxon>
        <taxon>Pseudomonadati</taxon>
        <taxon>Bacteroidota</taxon>
        <taxon>Chitinophagia</taxon>
        <taxon>Chitinophagales</taxon>
        <taxon>Chitinophagaceae</taxon>
        <taxon>Phnomibacter</taxon>
    </lineage>
</organism>
<evidence type="ECO:0000256" key="4">
    <source>
        <dbReference type="ARBA" id="ARBA00023136"/>
    </source>
</evidence>
<feature type="signal peptide" evidence="6">
    <location>
        <begin position="1"/>
        <end position="25"/>
    </location>
</feature>
<evidence type="ECO:0000259" key="8">
    <source>
        <dbReference type="Pfam" id="PF14322"/>
    </source>
</evidence>
<evidence type="ECO:0000256" key="1">
    <source>
        <dbReference type="ARBA" id="ARBA00004442"/>
    </source>
</evidence>
<evidence type="ECO:0000313" key="10">
    <source>
        <dbReference type="Proteomes" id="UP000426027"/>
    </source>
</evidence>
<feature type="domain" description="RagB/SusD" evidence="7">
    <location>
        <begin position="295"/>
        <end position="595"/>
    </location>
</feature>
<dbReference type="Gene3D" id="1.25.40.390">
    <property type="match status" value="1"/>
</dbReference>
<comment type="subcellular location">
    <subcellularLocation>
        <location evidence="1">Cell outer membrane</location>
    </subcellularLocation>
</comment>
<evidence type="ECO:0000256" key="2">
    <source>
        <dbReference type="ARBA" id="ARBA00006275"/>
    </source>
</evidence>
<gene>
    <name evidence="9" type="ORF">GLV81_12820</name>
</gene>
<dbReference type="RefSeq" id="WP_157479213.1">
    <property type="nucleotide sequence ID" value="NZ_CP046566.1"/>
</dbReference>
<evidence type="ECO:0000256" key="3">
    <source>
        <dbReference type="ARBA" id="ARBA00022729"/>
    </source>
</evidence>
<keyword evidence="4" id="KW-0472">Membrane</keyword>
<evidence type="ECO:0000256" key="6">
    <source>
        <dbReference type="SAM" id="SignalP"/>
    </source>
</evidence>
<dbReference type="GO" id="GO:0009279">
    <property type="term" value="C:cell outer membrane"/>
    <property type="evidence" value="ECO:0007669"/>
    <property type="project" value="UniProtKB-SubCell"/>
</dbReference>
<keyword evidence="5" id="KW-0998">Cell outer membrane</keyword>
<comment type="similarity">
    <text evidence="2">Belongs to the SusD family.</text>
</comment>
<dbReference type="AlphaFoldDB" id="A0A6I6GEP4"/>
<dbReference type="InterPro" id="IPR011990">
    <property type="entry name" value="TPR-like_helical_dom_sf"/>
</dbReference>
<dbReference type="InterPro" id="IPR012944">
    <property type="entry name" value="SusD_RagB_dom"/>
</dbReference>
<dbReference type="InterPro" id="IPR033985">
    <property type="entry name" value="SusD-like_N"/>
</dbReference>
<proteinExistence type="inferred from homology"/>
<accession>A0A6I6GEP4</accession>
<reference evidence="9 10" key="1">
    <citation type="submission" date="2019-11" db="EMBL/GenBank/DDBJ databases">
        <authorList>
            <person name="Im W.T."/>
        </authorList>
    </citation>
    <scope>NUCLEOTIDE SEQUENCE [LARGE SCALE GENOMIC DNA]</scope>
    <source>
        <strain evidence="9 10">SB-02</strain>
    </source>
</reference>
<evidence type="ECO:0000256" key="5">
    <source>
        <dbReference type="ARBA" id="ARBA00023237"/>
    </source>
</evidence>
<keyword evidence="10" id="KW-1185">Reference proteome</keyword>
<evidence type="ECO:0000313" key="9">
    <source>
        <dbReference type="EMBL" id="QGW28860.1"/>
    </source>
</evidence>
<name>A0A6I6GEP4_9BACT</name>
<dbReference type="Proteomes" id="UP000426027">
    <property type="component" value="Chromosome"/>
</dbReference>
<sequence>MKMNNKIASLALVVCALSLSLTACKKDFFEIEDPNGIDSRIWNDAGAIGLFLNRTYDLVLPTWPAAGGIHNTSDELNNANTAFLYGQLVENSVTDIGTGTTGTTNRYFDIRRCNVAIEGLNSSALPDAIKNPLKGQFYFMRAFVYFRLVSLYGGVPLILKAQDLDGENLNVPRSKTSECIAAIANDLDSAAAYLPSTWTGANIGRITKATAMAYKGKVLLYWASPQFNPTGISTRWEAAYQANKAAYDTAVAHGYLLFPTYANIFVTEDNKEVMLVRKHDAVSISPGRGTNLEYITRPFSEGGGGGSNQPTWNLVQSYTMNNGLPISHASSGYNATMFWQNRDPRFDASIAYNGGVWPLSNKAGRKQWSYVGVLDESASTIVTGFYCKRITNPNLAASQALYNSNTGGGSGMDWVEFRFAELVMNLAECANETNRLAEAKDMVRNIRKRAGIIQGSFDYGLDVAVDAASMRSLILEERRVEFAMEGKRYWDLRRTRNLNMLTARQSLRYTPKPPYYAGTGTVAGRIYLDKPDAFGVKPRDTANLNNPAVLSAMFTSAVASLEGSNVISIPDRYYFYPLPNIFNQSSYVMAQTIGWAGGTFDPLQ</sequence>
<dbReference type="PROSITE" id="PS51257">
    <property type="entry name" value="PROKAR_LIPOPROTEIN"/>
    <property type="match status" value="1"/>
</dbReference>